<organism evidence="6 7">
    <name type="scientific">Vigna mungo</name>
    <name type="common">Black gram</name>
    <name type="synonym">Phaseolus mungo</name>
    <dbReference type="NCBI Taxonomy" id="3915"/>
    <lineage>
        <taxon>Eukaryota</taxon>
        <taxon>Viridiplantae</taxon>
        <taxon>Streptophyta</taxon>
        <taxon>Embryophyta</taxon>
        <taxon>Tracheophyta</taxon>
        <taxon>Spermatophyta</taxon>
        <taxon>Magnoliopsida</taxon>
        <taxon>eudicotyledons</taxon>
        <taxon>Gunneridae</taxon>
        <taxon>Pentapetalae</taxon>
        <taxon>rosids</taxon>
        <taxon>fabids</taxon>
        <taxon>Fabales</taxon>
        <taxon>Fabaceae</taxon>
        <taxon>Papilionoideae</taxon>
        <taxon>50 kb inversion clade</taxon>
        <taxon>NPAAA clade</taxon>
        <taxon>indigoferoid/millettioid clade</taxon>
        <taxon>Phaseoleae</taxon>
        <taxon>Vigna</taxon>
    </lineage>
</organism>
<comment type="similarity">
    <text evidence="3">Belongs to the PMEI family.</text>
</comment>
<dbReference type="PANTHER" id="PTHR36710:SF20">
    <property type="entry name" value="PECTINESTERASE INHIBITOR DOMAIN PROTEIN"/>
    <property type="match status" value="1"/>
</dbReference>
<dbReference type="Pfam" id="PF04043">
    <property type="entry name" value="PMEI"/>
    <property type="match status" value="1"/>
</dbReference>
<dbReference type="Gene3D" id="1.20.140.40">
    <property type="entry name" value="Invertase/pectin methylesterase inhibitor family protein"/>
    <property type="match status" value="1"/>
</dbReference>
<evidence type="ECO:0000313" key="7">
    <source>
        <dbReference type="Proteomes" id="UP001374535"/>
    </source>
</evidence>
<dbReference type="Proteomes" id="UP001374535">
    <property type="component" value="Chromosome 9"/>
</dbReference>
<evidence type="ECO:0000256" key="4">
    <source>
        <dbReference type="SAM" id="SignalP"/>
    </source>
</evidence>
<evidence type="ECO:0000256" key="3">
    <source>
        <dbReference type="ARBA" id="ARBA00038471"/>
    </source>
</evidence>
<evidence type="ECO:0000256" key="2">
    <source>
        <dbReference type="ARBA" id="ARBA00023157"/>
    </source>
</evidence>
<dbReference type="NCBIfam" id="TIGR01614">
    <property type="entry name" value="PME_inhib"/>
    <property type="match status" value="1"/>
</dbReference>
<reference evidence="6 7" key="1">
    <citation type="journal article" date="2023" name="Life. Sci Alliance">
        <title>Evolutionary insights into 3D genome organization and epigenetic landscape of Vigna mungo.</title>
        <authorList>
            <person name="Junaid A."/>
            <person name="Singh B."/>
            <person name="Bhatia S."/>
        </authorList>
    </citation>
    <scope>NUCLEOTIDE SEQUENCE [LARGE SCALE GENOMIC DNA]</scope>
    <source>
        <strain evidence="6">Urdbean</strain>
    </source>
</reference>
<proteinExistence type="inferred from homology"/>
<dbReference type="SUPFAM" id="SSF101148">
    <property type="entry name" value="Plant invertase/pectin methylesterase inhibitor"/>
    <property type="match status" value="1"/>
</dbReference>
<dbReference type="InterPro" id="IPR034086">
    <property type="entry name" value="PMEI_plant"/>
</dbReference>
<name>A0AAQ3RKJ8_VIGMU</name>
<keyword evidence="2" id="KW-1015">Disulfide bond</keyword>
<keyword evidence="1 4" id="KW-0732">Signal</keyword>
<protein>
    <recommendedName>
        <fullName evidence="5">Pectinesterase inhibitor domain-containing protein</fullName>
    </recommendedName>
</protein>
<dbReference type="InterPro" id="IPR006501">
    <property type="entry name" value="Pectinesterase_inhib_dom"/>
</dbReference>
<dbReference type="SMART" id="SM00856">
    <property type="entry name" value="PMEI"/>
    <property type="match status" value="1"/>
</dbReference>
<evidence type="ECO:0000256" key="1">
    <source>
        <dbReference type="ARBA" id="ARBA00022729"/>
    </source>
</evidence>
<evidence type="ECO:0000259" key="5">
    <source>
        <dbReference type="SMART" id="SM00856"/>
    </source>
</evidence>
<dbReference type="InterPro" id="IPR035513">
    <property type="entry name" value="Invertase/methylesterase_inhib"/>
</dbReference>
<sequence length="178" mass="19239">MVSNMSPFVSVFVIFLFASTSYAISGSEVKSICSQTRNPSFCLRLLMSNPNPNASLVDLTQYTINTARAKVTNTIKLINDLIAHGNSNAKSHYKLCLEHFGSDGALGDIDYTQEMLKKGDYQGVNVAASAVSTDIEDCISGDSPSDPPFHDPSDLPKNAAVIESVLDVILVLSKLLRH</sequence>
<dbReference type="AlphaFoldDB" id="A0AAQ3RKJ8"/>
<dbReference type="CDD" id="cd15797">
    <property type="entry name" value="PMEI"/>
    <property type="match status" value="1"/>
</dbReference>
<evidence type="ECO:0000313" key="6">
    <source>
        <dbReference type="EMBL" id="WVY97541.1"/>
    </source>
</evidence>
<dbReference type="GO" id="GO:0046910">
    <property type="term" value="F:pectinesterase inhibitor activity"/>
    <property type="evidence" value="ECO:0007669"/>
    <property type="project" value="InterPro"/>
</dbReference>
<dbReference type="PANTHER" id="PTHR36710">
    <property type="entry name" value="PECTINESTERASE INHIBITOR-LIKE"/>
    <property type="match status" value="1"/>
</dbReference>
<dbReference type="FunFam" id="1.20.140.40:FF:000008">
    <property type="entry name" value="Invertase/pectin methylesterase inhibitor family protein"/>
    <property type="match status" value="1"/>
</dbReference>
<feature type="signal peptide" evidence="4">
    <location>
        <begin position="1"/>
        <end position="23"/>
    </location>
</feature>
<dbReference type="InterPro" id="IPR052421">
    <property type="entry name" value="PCW_Enzyme_Inhibitor"/>
</dbReference>
<feature type="chain" id="PRO_5042953110" description="Pectinesterase inhibitor domain-containing protein" evidence="4">
    <location>
        <begin position="24"/>
        <end position="178"/>
    </location>
</feature>
<keyword evidence="7" id="KW-1185">Reference proteome</keyword>
<dbReference type="EMBL" id="CP144692">
    <property type="protein sequence ID" value="WVY97541.1"/>
    <property type="molecule type" value="Genomic_DNA"/>
</dbReference>
<gene>
    <name evidence="6" type="ORF">V8G54_029692</name>
</gene>
<feature type="domain" description="Pectinesterase inhibitor" evidence="5">
    <location>
        <begin position="24"/>
        <end position="172"/>
    </location>
</feature>
<accession>A0AAQ3RKJ8</accession>